<protein>
    <submittedName>
        <fullName evidence="1">Uncharacterized protein</fullName>
    </submittedName>
</protein>
<sequence length="113" mass="13075">MTFDDGILRLYQTVNTAPPGKKPVDGLRIKDEYHYGYDNLGISRYFTAMDHNRLIESVINIPDWPSVDTDDIVILENQLQYHIVMIQPTYDEDGLKITKLSLERISENFVIEA</sequence>
<comment type="caution">
    <text evidence="1">The sequence shown here is derived from an EMBL/GenBank/DDBJ whole genome shotgun (WGS) entry which is preliminary data.</text>
</comment>
<name>A0A9D1ESJ2_9FIRM</name>
<gene>
    <name evidence="1" type="ORF">IAB44_06445</name>
</gene>
<reference evidence="1" key="1">
    <citation type="submission" date="2020-10" db="EMBL/GenBank/DDBJ databases">
        <authorList>
            <person name="Gilroy R."/>
        </authorList>
    </citation>
    <scope>NUCLEOTIDE SEQUENCE</scope>
    <source>
        <strain evidence="1">CHK190-19873</strain>
    </source>
</reference>
<proteinExistence type="predicted"/>
<evidence type="ECO:0000313" key="1">
    <source>
        <dbReference type="EMBL" id="HIS31170.1"/>
    </source>
</evidence>
<accession>A0A9D1ESJ2</accession>
<dbReference type="EMBL" id="DVIQ01000030">
    <property type="protein sequence ID" value="HIS31170.1"/>
    <property type="molecule type" value="Genomic_DNA"/>
</dbReference>
<dbReference type="Proteomes" id="UP000823935">
    <property type="component" value="Unassembled WGS sequence"/>
</dbReference>
<evidence type="ECO:0000313" key="2">
    <source>
        <dbReference type="Proteomes" id="UP000823935"/>
    </source>
</evidence>
<organism evidence="1 2">
    <name type="scientific">Candidatus Limivivens intestinipullorum</name>
    <dbReference type="NCBI Taxonomy" id="2840858"/>
    <lineage>
        <taxon>Bacteria</taxon>
        <taxon>Bacillati</taxon>
        <taxon>Bacillota</taxon>
        <taxon>Clostridia</taxon>
        <taxon>Lachnospirales</taxon>
        <taxon>Lachnospiraceae</taxon>
        <taxon>Lachnospiraceae incertae sedis</taxon>
        <taxon>Candidatus Limivivens</taxon>
    </lineage>
</organism>
<reference evidence="1" key="2">
    <citation type="journal article" date="2021" name="PeerJ">
        <title>Extensive microbial diversity within the chicken gut microbiome revealed by metagenomics and culture.</title>
        <authorList>
            <person name="Gilroy R."/>
            <person name="Ravi A."/>
            <person name="Getino M."/>
            <person name="Pursley I."/>
            <person name="Horton D.L."/>
            <person name="Alikhan N.F."/>
            <person name="Baker D."/>
            <person name="Gharbi K."/>
            <person name="Hall N."/>
            <person name="Watson M."/>
            <person name="Adriaenssens E.M."/>
            <person name="Foster-Nyarko E."/>
            <person name="Jarju S."/>
            <person name="Secka A."/>
            <person name="Antonio M."/>
            <person name="Oren A."/>
            <person name="Chaudhuri R.R."/>
            <person name="La Ragione R."/>
            <person name="Hildebrand F."/>
            <person name="Pallen M.J."/>
        </authorList>
    </citation>
    <scope>NUCLEOTIDE SEQUENCE</scope>
    <source>
        <strain evidence="1">CHK190-19873</strain>
    </source>
</reference>
<dbReference type="AlphaFoldDB" id="A0A9D1ESJ2"/>